<evidence type="ECO:0000256" key="1">
    <source>
        <dbReference type="ARBA" id="ARBA00004162"/>
    </source>
</evidence>
<evidence type="ECO:0000256" key="13">
    <source>
        <dbReference type="ARBA" id="ARBA00025830"/>
    </source>
</evidence>
<dbReference type="InterPro" id="IPR002146">
    <property type="entry name" value="ATP_synth_b/b'su_bac/chlpt"/>
</dbReference>
<dbReference type="GO" id="GO:0005886">
    <property type="term" value="C:plasma membrane"/>
    <property type="evidence" value="ECO:0007669"/>
    <property type="project" value="UniProtKB-SubCell"/>
</dbReference>
<feature type="transmembrane region" description="Helical" evidence="14">
    <location>
        <begin position="51"/>
        <end position="70"/>
    </location>
</feature>
<evidence type="ECO:0000313" key="17">
    <source>
        <dbReference type="EMBL" id="RDB75024.1"/>
    </source>
</evidence>
<evidence type="ECO:0000256" key="12">
    <source>
        <dbReference type="ARBA" id="ARBA00025198"/>
    </source>
</evidence>
<dbReference type="InterPro" id="IPR050059">
    <property type="entry name" value="ATP_synthase_B_chain"/>
</dbReference>
<feature type="coiled-coil region" evidence="16">
    <location>
        <begin position="88"/>
        <end position="126"/>
    </location>
</feature>
<keyword evidence="7 14" id="KW-0375">Hydrogen ion transport</keyword>
<comment type="subcellular location">
    <subcellularLocation>
        <location evidence="1 14">Cell membrane</location>
        <topology evidence="1 14">Single-pass membrane protein</topology>
    </subcellularLocation>
</comment>
<dbReference type="Gene3D" id="6.10.250.1580">
    <property type="match status" value="1"/>
</dbReference>
<evidence type="ECO:0000256" key="7">
    <source>
        <dbReference type="ARBA" id="ARBA00022781"/>
    </source>
</evidence>
<evidence type="ECO:0000256" key="15">
    <source>
        <dbReference type="RuleBase" id="RU003848"/>
    </source>
</evidence>
<evidence type="ECO:0000256" key="2">
    <source>
        <dbReference type="ARBA" id="ARBA00005513"/>
    </source>
</evidence>
<keyword evidence="5 14" id="KW-0138">CF(0)</keyword>
<keyword evidence="6 14" id="KW-0812">Transmembrane</keyword>
<comment type="similarity">
    <text evidence="2 14 15">Belongs to the ATPase B chain family.</text>
</comment>
<evidence type="ECO:0000256" key="11">
    <source>
        <dbReference type="ARBA" id="ARBA00023310"/>
    </source>
</evidence>
<accession>A0A369MM21</accession>
<dbReference type="CDD" id="cd06503">
    <property type="entry name" value="ATP-synt_Fo_b"/>
    <property type="match status" value="1"/>
</dbReference>
<gene>
    <name evidence="14 17" type="primary">atpF</name>
    <name evidence="17" type="ORF">C1872_14570</name>
</gene>
<keyword evidence="16" id="KW-0175">Coiled coil</keyword>
<dbReference type="InterPro" id="IPR005864">
    <property type="entry name" value="ATP_synth_F0_bsu_bac"/>
</dbReference>
<dbReference type="SUPFAM" id="SSF81573">
    <property type="entry name" value="F1F0 ATP synthase subunit B, membrane domain"/>
    <property type="match status" value="1"/>
</dbReference>
<dbReference type="PANTHER" id="PTHR33445">
    <property type="entry name" value="ATP SYNTHASE SUBUNIT B', CHLOROPLASTIC"/>
    <property type="match status" value="1"/>
</dbReference>
<dbReference type="Proteomes" id="UP000253752">
    <property type="component" value="Unassembled WGS sequence"/>
</dbReference>
<dbReference type="PANTHER" id="PTHR33445:SF1">
    <property type="entry name" value="ATP SYNTHASE SUBUNIT B"/>
    <property type="match status" value="1"/>
</dbReference>
<dbReference type="InterPro" id="IPR028987">
    <property type="entry name" value="ATP_synth_B-like_membr_sf"/>
</dbReference>
<proteinExistence type="inferred from homology"/>
<evidence type="ECO:0000256" key="3">
    <source>
        <dbReference type="ARBA" id="ARBA00022448"/>
    </source>
</evidence>
<evidence type="ECO:0000256" key="6">
    <source>
        <dbReference type="ARBA" id="ARBA00022692"/>
    </source>
</evidence>
<keyword evidence="9 14" id="KW-0406">Ion transport</keyword>
<evidence type="ECO:0000256" key="5">
    <source>
        <dbReference type="ARBA" id="ARBA00022547"/>
    </source>
</evidence>
<evidence type="ECO:0000256" key="9">
    <source>
        <dbReference type="ARBA" id="ARBA00023065"/>
    </source>
</evidence>
<keyword evidence="3 14" id="KW-0813">Transport</keyword>
<evidence type="ECO:0000256" key="14">
    <source>
        <dbReference type="HAMAP-Rule" id="MF_01398"/>
    </source>
</evidence>
<dbReference type="HAMAP" id="MF_01398">
    <property type="entry name" value="ATP_synth_b_bprime"/>
    <property type="match status" value="1"/>
</dbReference>
<dbReference type="AlphaFoldDB" id="A0A369MM21"/>
<comment type="function">
    <text evidence="12 14">F(1)F(0) ATP synthase produces ATP from ADP in the presence of a proton or sodium gradient. F-type ATPases consist of two structural domains, F(1) containing the extramembraneous catalytic core and F(0) containing the membrane proton channel, linked together by a central stalk and a peripheral stalk. During catalysis, ATP synthesis in the catalytic domain of F(1) is coupled via a rotary mechanism of the central stalk subunits to proton translocation.</text>
</comment>
<dbReference type="NCBIfam" id="TIGR01144">
    <property type="entry name" value="ATP_synt_b"/>
    <property type="match status" value="1"/>
</dbReference>
<dbReference type="GO" id="GO:0046933">
    <property type="term" value="F:proton-transporting ATP synthase activity, rotational mechanism"/>
    <property type="evidence" value="ECO:0007669"/>
    <property type="project" value="UniProtKB-UniRule"/>
</dbReference>
<evidence type="ECO:0000256" key="10">
    <source>
        <dbReference type="ARBA" id="ARBA00023136"/>
    </source>
</evidence>
<evidence type="ECO:0000256" key="8">
    <source>
        <dbReference type="ARBA" id="ARBA00022989"/>
    </source>
</evidence>
<keyword evidence="11 14" id="KW-0066">ATP synthesis</keyword>
<dbReference type="RefSeq" id="WP_009608905.1">
    <property type="nucleotide sequence ID" value="NZ_CACRTT010000008.1"/>
</dbReference>
<keyword evidence="4 14" id="KW-1003">Cell membrane</keyword>
<evidence type="ECO:0000313" key="18">
    <source>
        <dbReference type="Proteomes" id="UP000253752"/>
    </source>
</evidence>
<name>A0A369MM21_EGGLN</name>
<keyword evidence="10 14" id="KW-0472">Membrane</keyword>
<dbReference type="GO" id="GO:0045259">
    <property type="term" value="C:proton-transporting ATP synthase complex"/>
    <property type="evidence" value="ECO:0007669"/>
    <property type="project" value="UniProtKB-KW"/>
</dbReference>
<dbReference type="Pfam" id="PF00430">
    <property type="entry name" value="ATP-synt_B"/>
    <property type="match status" value="1"/>
</dbReference>
<dbReference type="GO" id="GO:0046961">
    <property type="term" value="F:proton-transporting ATPase activity, rotational mechanism"/>
    <property type="evidence" value="ECO:0007669"/>
    <property type="project" value="TreeGrafter"/>
</dbReference>
<comment type="subunit">
    <text evidence="13 14">F-type ATPases have 2 components, F(1) - the catalytic core - and F(0) - the membrane proton channel. F(1) has five subunits: alpha(3), beta(3), gamma(1), delta(1), epsilon(1). F(0) has three main subunits: a(1), b(2) and c(10-14). The alpha and beta chains form an alternating ring which encloses part of the gamma chain. F(1) is attached to F(0) by a central stalk formed by the gamma and epsilon chains, while a peripheral stalk is formed by the delta and b chains.</text>
</comment>
<dbReference type="EMBL" id="PPTX01000031">
    <property type="protein sequence ID" value="RDB75024.1"/>
    <property type="molecule type" value="Genomic_DNA"/>
</dbReference>
<evidence type="ECO:0000256" key="4">
    <source>
        <dbReference type="ARBA" id="ARBA00022475"/>
    </source>
</evidence>
<comment type="caution">
    <text evidence="17">The sequence shown here is derived from an EMBL/GenBank/DDBJ whole genome shotgun (WGS) entry which is preliminary data.</text>
</comment>
<protein>
    <recommendedName>
        <fullName evidence="14">ATP synthase subunit b</fullName>
    </recommendedName>
    <alternativeName>
        <fullName evidence="14">ATP synthase F(0) sector subunit b</fullName>
    </alternativeName>
    <alternativeName>
        <fullName evidence="14">ATPase subunit I</fullName>
    </alternativeName>
    <alternativeName>
        <fullName evidence="14">F-type ATPase subunit b</fullName>
        <shortName evidence="14">F-ATPase subunit b</shortName>
    </alternativeName>
</protein>
<comment type="function">
    <text evidence="14">Component of the F(0) channel, it forms part of the peripheral stalk, linking F(1) to F(0).</text>
</comment>
<reference evidence="17 18" key="1">
    <citation type="journal article" date="2018" name="Elife">
        <title>Discovery and characterization of a prevalent human gut bacterial enzyme sufficient for the inactivation of a family of plant toxins.</title>
        <authorList>
            <person name="Koppel N."/>
            <person name="Bisanz J.E."/>
            <person name="Pandelia M.E."/>
            <person name="Turnbaugh P.J."/>
            <person name="Balskus E.P."/>
        </authorList>
    </citation>
    <scope>NUCLEOTIDE SEQUENCE [LARGE SCALE GENOMIC DNA]</scope>
    <source>
        <strain evidence="17 18">MR1 #12</strain>
    </source>
</reference>
<evidence type="ECO:0000256" key="16">
    <source>
        <dbReference type="SAM" id="Coils"/>
    </source>
</evidence>
<keyword evidence="8 14" id="KW-1133">Transmembrane helix</keyword>
<sequence>MKAKAKETSARIGLAALAGAGMTFAFPALAFAAEGESSGGLSAILPDMAEFIPMLVIFILLWIVLAKFGWPKFEAMLEKREMTIKDSLEKSEQARVESERVLEEYKRQLEDAKAQAAQIVADAKKTGEAVKADITDKAQSEATAMIEKAHNAIEAEKKAAISELQGSVADLSISVASRLIGEDLNDAEHRKIIERYVNEAGSFNAN</sequence>
<organism evidence="17 18">
    <name type="scientific">Eggerthella lenta</name>
    <name type="common">Eubacterium lentum</name>
    <dbReference type="NCBI Taxonomy" id="84112"/>
    <lineage>
        <taxon>Bacteria</taxon>
        <taxon>Bacillati</taxon>
        <taxon>Actinomycetota</taxon>
        <taxon>Coriobacteriia</taxon>
        <taxon>Eggerthellales</taxon>
        <taxon>Eggerthellaceae</taxon>
        <taxon>Eggerthella</taxon>
    </lineage>
</organism>